<dbReference type="RefSeq" id="XP_012654016.1">
    <property type="nucleotide sequence ID" value="XM_012798562.1"/>
</dbReference>
<evidence type="ECO:0000313" key="2">
    <source>
        <dbReference type="Proteomes" id="UP000009168"/>
    </source>
</evidence>
<dbReference type="AlphaFoldDB" id="W7X2I0"/>
<dbReference type="EMBL" id="GG662637">
    <property type="protein sequence ID" value="EWS73445.1"/>
    <property type="molecule type" value="Genomic_DNA"/>
</dbReference>
<name>W7X2I0_TETTS</name>
<dbReference type="Proteomes" id="UP000009168">
    <property type="component" value="Unassembled WGS sequence"/>
</dbReference>
<sequence length="107" mass="13105">MLKIADTSEDFLRFSNYLYTSYLESQQIQSLQLISLTTMKKLRKIIKKKRKINNTYKNNSFWLKQNYFYKQKINIKKYELINKQQNNCKFIQNKKRNLNVNLNIIKN</sequence>
<proteinExistence type="predicted"/>
<dbReference type="GeneID" id="24439731"/>
<keyword evidence="2" id="KW-1185">Reference proteome</keyword>
<gene>
    <name evidence="1" type="ORF">TTHERM_000588909</name>
</gene>
<reference evidence="2" key="1">
    <citation type="journal article" date="2006" name="PLoS Biol.">
        <title>Macronuclear genome sequence of the ciliate Tetrahymena thermophila, a model eukaryote.</title>
        <authorList>
            <person name="Eisen J.A."/>
            <person name="Coyne R.S."/>
            <person name="Wu M."/>
            <person name="Wu D."/>
            <person name="Thiagarajan M."/>
            <person name="Wortman J.R."/>
            <person name="Badger J.H."/>
            <person name="Ren Q."/>
            <person name="Amedeo P."/>
            <person name="Jones K.M."/>
            <person name="Tallon L.J."/>
            <person name="Delcher A.L."/>
            <person name="Salzberg S.L."/>
            <person name="Silva J.C."/>
            <person name="Haas B.J."/>
            <person name="Majoros W.H."/>
            <person name="Farzad M."/>
            <person name="Carlton J.M."/>
            <person name="Smith R.K. Jr."/>
            <person name="Garg J."/>
            <person name="Pearlman R.E."/>
            <person name="Karrer K.M."/>
            <person name="Sun L."/>
            <person name="Manning G."/>
            <person name="Elde N.C."/>
            <person name="Turkewitz A.P."/>
            <person name="Asai D.J."/>
            <person name="Wilkes D.E."/>
            <person name="Wang Y."/>
            <person name="Cai H."/>
            <person name="Collins K."/>
            <person name="Stewart B.A."/>
            <person name="Lee S.R."/>
            <person name="Wilamowska K."/>
            <person name="Weinberg Z."/>
            <person name="Ruzzo W.L."/>
            <person name="Wloga D."/>
            <person name="Gaertig J."/>
            <person name="Frankel J."/>
            <person name="Tsao C.-C."/>
            <person name="Gorovsky M.A."/>
            <person name="Keeling P.J."/>
            <person name="Waller R.F."/>
            <person name="Patron N.J."/>
            <person name="Cherry J.M."/>
            <person name="Stover N.A."/>
            <person name="Krieger C.J."/>
            <person name="del Toro C."/>
            <person name="Ryder H.F."/>
            <person name="Williamson S.C."/>
            <person name="Barbeau R.A."/>
            <person name="Hamilton E.P."/>
            <person name="Orias E."/>
        </authorList>
    </citation>
    <scope>NUCLEOTIDE SEQUENCE [LARGE SCALE GENOMIC DNA]</scope>
    <source>
        <strain evidence="2">SB210</strain>
    </source>
</reference>
<dbReference type="InParanoid" id="W7X2I0"/>
<organism evidence="1 2">
    <name type="scientific">Tetrahymena thermophila (strain SB210)</name>
    <dbReference type="NCBI Taxonomy" id="312017"/>
    <lineage>
        <taxon>Eukaryota</taxon>
        <taxon>Sar</taxon>
        <taxon>Alveolata</taxon>
        <taxon>Ciliophora</taxon>
        <taxon>Intramacronucleata</taxon>
        <taxon>Oligohymenophorea</taxon>
        <taxon>Hymenostomatida</taxon>
        <taxon>Tetrahymenina</taxon>
        <taxon>Tetrahymenidae</taxon>
        <taxon>Tetrahymena</taxon>
    </lineage>
</organism>
<dbReference type="KEGG" id="tet:TTHERM_000588909"/>
<protein>
    <submittedName>
        <fullName evidence="1">Uncharacterized protein</fullName>
    </submittedName>
</protein>
<evidence type="ECO:0000313" key="1">
    <source>
        <dbReference type="EMBL" id="EWS73445.1"/>
    </source>
</evidence>
<accession>W7X2I0</accession>